<evidence type="ECO:0000256" key="1">
    <source>
        <dbReference type="SAM" id="MobiDB-lite"/>
    </source>
</evidence>
<sequence>MLVRDGCMSLGQCLPRFIQQWLALVLFFEGELSAQQKTPTQQTKQRKPTQQTKATKNSAQTSLVPKKPAPCSCEKLTCSRISTEEKGCSPNQDDCTTPSIPHFEEGVCRSTTCEQACPVSDPTPQAIIAATDLTLLDYKHKENIMKNKRRDEGGHVFNWLHVKSFQYRKEEQGIICYKYNYSDEYNKIDH</sequence>
<dbReference type="Proteomes" id="UP000007110">
    <property type="component" value="Unassembled WGS sequence"/>
</dbReference>
<evidence type="ECO:0000313" key="2">
    <source>
        <dbReference type="EnsemblMetazoa" id="XP_030845381"/>
    </source>
</evidence>
<dbReference type="InParanoid" id="A0A7M7P392"/>
<dbReference type="GeneID" id="115925510"/>
<feature type="region of interest" description="Disordered" evidence="1">
    <location>
        <begin position="35"/>
        <end position="67"/>
    </location>
</feature>
<dbReference type="RefSeq" id="XP_030845381.1">
    <property type="nucleotide sequence ID" value="XM_030989521.1"/>
</dbReference>
<feature type="compositionally biased region" description="Low complexity" evidence="1">
    <location>
        <begin position="35"/>
        <end position="56"/>
    </location>
</feature>
<evidence type="ECO:0000313" key="3">
    <source>
        <dbReference type="Proteomes" id="UP000007110"/>
    </source>
</evidence>
<keyword evidence="3" id="KW-1185">Reference proteome</keyword>
<reference evidence="3" key="1">
    <citation type="submission" date="2015-02" db="EMBL/GenBank/DDBJ databases">
        <title>Genome sequencing for Strongylocentrotus purpuratus.</title>
        <authorList>
            <person name="Murali S."/>
            <person name="Liu Y."/>
            <person name="Vee V."/>
            <person name="English A."/>
            <person name="Wang M."/>
            <person name="Skinner E."/>
            <person name="Han Y."/>
            <person name="Muzny D.M."/>
            <person name="Worley K.C."/>
            <person name="Gibbs R.A."/>
        </authorList>
    </citation>
    <scope>NUCLEOTIDE SEQUENCE</scope>
</reference>
<dbReference type="KEGG" id="spu:115925510"/>
<reference evidence="2" key="2">
    <citation type="submission" date="2021-01" db="UniProtKB">
        <authorList>
            <consortium name="EnsemblMetazoa"/>
        </authorList>
    </citation>
    <scope>IDENTIFICATION</scope>
</reference>
<accession>A0A7M7P392</accession>
<organism evidence="2 3">
    <name type="scientific">Strongylocentrotus purpuratus</name>
    <name type="common">Purple sea urchin</name>
    <dbReference type="NCBI Taxonomy" id="7668"/>
    <lineage>
        <taxon>Eukaryota</taxon>
        <taxon>Metazoa</taxon>
        <taxon>Echinodermata</taxon>
        <taxon>Eleutherozoa</taxon>
        <taxon>Echinozoa</taxon>
        <taxon>Echinoidea</taxon>
        <taxon>Euechinoidea</taxon>
        <taxon>Echinacea</taxon>
        <taxon>Camarodonta</taxon>
        <taxon>Echinidea</taxon>
        <taxon>Strongylocentrotidae</taxon>
        <taxon>Strongylocentrotus</taxon>
    </lineage>
</organism>
<dbReference type="EnsemblMetazoa" id="XM_030989521">
    <property type="protein sequence ID" value="XP_030845381"/>
    <property type="gene ID" value="LOC115925510"/>
</dbReference>
<name>A0A7M7P392_STRPU</name>
<dbReference type="AlphaFoldDB" id="A0A7M7P392"/>
<protein>
    <submittedName>
        <fullName evidence="2">Uncharacterized protein</fullName>
    </submittedName>
</protein>
<proteinExistence type="predicted"/>